<reference evidence="1" key="1">
    <citation type="submission" date="2021-06" db="EMBL/GenBank/DDBJ databases">
        <authorList>
            <person name="Kallberg Y."/>
            <person name="Tangrot J."/>
            <person name="Rosling A."/>
        </authorList>
    </citation>
    <scope>NUCLEOTIDE SEQUENCE</scope>
    <source>
        <strain evidence="1">MA453B</strain>
    </source>
</reference>
<keyword evidence="2" id="KW-1185">Reference proteome</keyword>
<evidence type="ECO:0000313" key="1">
    <source>
        <dbReference type="EMBL" id="CAG8452190.1"/>
    </source>
</evidence>
<name>A0A9N8VJ32_9GLOM</name>
<dbReference type="AlphaFoldDB" id="A0A9N8VJ32"/>
<dbReference type="Proteomes" id="UP000789405">
    <property type="component" value="Unassembled WGS sequence"/>
</dbReference>
<proteinExistence type="predicted"/>
<accession>A0A9N8VJ32</accession>
<organism evidence="1 2">
    <name type="scientific">Dentiscutata erythropus</name>
    <dbReference type="NCBI Taxonomy" id="1348616"/>
    <lineage>
        <taxon>Eukaryota</taxon>
        <taxon>Fungi</taxon>
        <taxon>Fungi incertae sedis</taxon>
        <taxon>Mucoromycota</taxon>
        <taxon>Glomeromycotina</taxon>
        <taxon>Glomeromycetes</taxon>
        <taxon>Diversisporales</taxon>
        <taxon>Gigasporaceae</taxon>
        <taxon>Dentiscutata</taxon>
    </lineage>
</organism>
<sequence>MILENVNLDFKHWESVKDTATTTTSRVEVIKQANALKIQKLRKSATTTTLRAELSSPQDTKVTVSLDKRDIVVKTLY</sequence>
<comment type="caution">
    <text evidence="1">The sequence shown here is derived from an EMBL/GenBank/DDBJ whole genome shotgun (WGS) entry which is preliminary data.</text>
</comment>
<gene>
    <name evidence="1" type="ORF">DERYTH_LOCUS573</name>
</gene>
<dbReference type="EMBL" id="CAJVPY010000132">
    <property type="protein sequence ID" value="CAG8452190.1"/>
    <property type="molecule type" value="Genomic_DNA"/>
</dbReference>
<evidence type="ECO:0000313" key="2">
    <source>
        <dbReference type="Proteomes" id="UP000789405"/>
    </source>
</evidence>
<protein>
    <submittedName>
        <fullName evidence="1">8721_t:CDS:1</fullName>
    </submittedName>
</protein>
<dbReference type="OrthoDB" id="2443673at2759"/>